<dbReference type="SUPFAM" id="SSF48403">
    <property type="entry name" value="Ankyrin repeat"/>
    <property type="match status" value="2"/>
</dbReference>
<dbReference type="SMART" id="SM00248">
    <property type="entry name" value="ANK"/>
    <property type="match status" value="15"/>
</dbReference>
<feature type="repeat" description="ANK" evidence="3">
    <location>
        <begin position="672"/>
        <end position="704"/>
    </location>
</feature>
<dbReference type="AlphaFoldDB" id="A0A9P8UKZ4"/>
<evidence type="ECO:0000256" key="2">
    <source>
        <dbReference type="ARBA" id="ARBA00023043"/>
    </source>
</evidence>
<feature type="repeat" description="ANK" evidence="3">
    <location>
        <begin position="606"/>
        <end position="638"/>
    </location>
</feature>
<feature type="repeat" description="ANK" evidence="3">
    <location>
        <begin position="446"/>
        <end position="473"/>
    </location>
</feature>
<gene>
    <name evidence="4" type="ORF">BKA67DRAFT_658757</name>
</gene>
<dbReference type="PANTHER" id="PTHR24198:SF165">
    <property type="entry name" value="ANKYRIN REPEAT-CONTAINING PROTEIN-RELATED"/>
    <property type="match status" value="1"/>
</dbReference>
<evidence type="ECO:0000313" key="4">
    <source>
        <dbReference type="EMBL" id="KAH6654460.1"/>
    </source>
</evidence>
<dbReference type="InterPro" id="IPR002110">
    <property type="entry name" value="Ankyrin_rpt"/>
</dbReference>
<dbReference type="PROSITE" id="PS50297">
    <property type="entry name" value="ANK_REP_REGION"/>
    <property type="match status" value="5"/>
</dbReference>
<keyword evidence="5" id="KW-1185">Reference proteome</keyword>
<dbReference type="Pfam" id="PF12796">
    <property type="entry name" value="Ank_2"/>
    <property type="match status" value="4"/>
</dbReference>
<sequence>METTPLSTLPSSTASASAVIQIYAHKDLQRYPHKPLGQDALHTFHEVQRICQTELSKRISRIADPKHVLWSLKIVGNSEAEARPSIVFNATNKVAKEIKKFFDQAHIRTILNSCDSILNVCIINTPPRLLASENSLVISRRIQRNKVPDTTCGMLVKVTLGVQSNYGTLGGIVQVGVVLYGMVTSHIIGQLTGANDRSYHQQCGDNESMDEEGAILLDETVGVASDVVSYKTLTKADMSPDVENPLPHSRDLDWTLIPLESGLWLSNHFEKPGEQFEKSCLDLTIGEDIKQEPKSVAILTGNGVKLGSLVLQYASLTISAGGCFTDVLTLILDKESLLQHGDSGSWVVDRVNGQVYGHLVAVDSFGDGLVVPIRRVLEDIKQQTGAEYVQLPTRYQIDQLKSRAEKFGSVQANLEDDKTPLLGAAKNGHEPIVKVLPDKGADVNGLQAASLRGQKEMVQMLLDKGADVNLQGGYYGNALQAASLRGHKEVVQILLDRDADVNAQGGYCGNALQAASLRGHKEMVQILLDKGTDVNAQGGYYGNALQAASLRGHKEVVQMLLDRDADVNAQGGHYGNALQAASWGGHNEVVQMLLDEDADVNAQGGYYGNALQAASLRGHKEVVQMLLDKDADINVQGGHYGNALQASSEGGYKQVVQMLLDKGADVNAQGGYYGNALQAASLRGHKEVVQMLLDKDADINVQGGHYGNALQAASLRGHKEVVQMLLDKDADVNLQGGYYGNALQAASLRGHKEVVQMLLDKDADINVQGGHYGNALQAASLEGYNEVVQMLLDKNADINAQGGYYGNALQAASLGGYNKVVRMLLDKNADVNAQGGDYGNALQAASFRGRKEVVQMLLDKNADVNAQGGYHGSALQAASLGGHNEVVQMLLDKGAFQARQGTERALLTTNGFKNKRERLL</sequence>
<feature type="repeat" description="ANK" evidence="3">
    <location>
        <begin position="738"/>
        <end position="770"/>
    </location>
</feature>
<feature type="repeat" description="ANK" evidence="3">
    <location>
        <begin position="573"/>
        <end position="605"/>
    </location>
</feature>
<dbReference type="PROSITE" id="PS50088">
    <property type="entry name" value="ANK_REPEAT"/>
    <property type="match status" value="13"/>
</dbReference>
<feature type="repeat" description="ANK" evidence="3">
    <location>
        <begin position="639"/>
        <end position="671"/>
    </location>
</feature>
<evidence type="ECO:0000313" key="5">
    <source>
        <dbReference type="Proteomes" id="UP000758603"/>
    </source>
</evidence>
<keyword evidence="1" id="KW-0677">Repeat</keyword>
<accession>A0A9P8UKZ4</accession>
<proteinExistence type="predicted"/>
<dbReference type="PANTHER" id="PTHR24198">
    <property type="entry name" value="ANKYRIN REPEAT AND PROTEIN KINASE DOMAIN-CONTAINING PROTEIN"/>
    <property type="match status" value="1"/>
</dbReference>
<feature type="repeat" description="ANK" evidence="3">
    <location>
        <begin position="705"/>
        <end position="737"/>
    </location>
</feature>
<dbReference type="Gene3D" id="1.25.40.20">
    <property type="entry name" value="Ankyrin repeat-containing domain"/>
    <property type="match status" value="4"/>
</dbReference>
<dbReference type="Proteomes" id="UP000758603">
    <property type="component" value="Unassembled WGS sequence"/>
</dbReference>
<feature type="repeat" description="ANK" evidence="3">
    <location>
        <begin position="474"/>
        <end position="506"/>
    </location>
</feature>
<dbReference type="RefSeq" id="XP_045958730.1">
    <property type="nucleotide sequence ID" value="XM_046107334.1"/>
</dbReference>
<feature type="repeat" description="ANK" evidence="3">
    <location>
        <begin position="771"/>
        <end position="803"/>
    </location>
</feature>
<feature type="repeat" description="ANK" evidence="3">
    <location>
        <begin position="837"/>
        <end position="869"/>
    </location>
</feature>
<feature type="repeat" description="ANK" evidence="3">
    <location>
        <begin position="416"/>
        <end position="448"/>
    </location>
</feature>
<dbReference type="EMBL" id="JAGPXC010000004">
    <property type="protein sequence ID" value="KAH6654460.1"/>
    <property type="molecule type" value="Genomic_DNA"/>
</dbReference>
<protein>
    <submittedName>
        <fullName evidence="4">Ankyrin repeat-containing domain protein</fullName>
    </submittedName>
</protein>
<feature type="repeat" description="ANK" evidence="3">
    <location>
        <begin position="540"/>
        <end position="572"/>
    </location>
</feature>
<reference evidence="4" key="1">
    <citation type="journal article" date="2021" name="Nat. Commun.">
        <title>Genetic determinants of endophytism in the Arabidopsis root mycobiome.</title>
        <authorList>
            <person name="Mesny F."/>
            <person name="Miyauchi S."/>
            <person name="Thiergart T."/>
            <person name="Pickel B."/>
            <person name="Atanasova L."/>
            <person name="Karlsson M."/>
            <person name="Huettel B."/>
            <person name="Barry K.W."/>
            <person name="Haridas S."/>
            <person name="Chen C."/>
            <person name="Bauer D."/>
            <person name="Andreopoulos W."/>
            <person name="Pangilinan J."/>
            <person name="LaButti K."/>
            <person name="Riley R."/>
            <person name="Lipzen A."/>
            <person name="Clum A."/>
            <person name="Drula E."/>
            <person name="Henrissat B."/>
            <person name="Kohler A."/>
            <person name="Grigoriev I.V."/>
            <person name="Martin F.M."/>
            <person name="Hacquard S."/>
        </authorList>
    </citation>
    <scope>NUCLEOTIDE SEQUENCE</scope>
    <source>
        <strain evidence="4">MPI-SDFR-AT-0073</strain>
    </source>
</reference>
<organism evidence="4 5">
    <name type="scientific">Truncatella angustata</name>
    <dbReference type="NCBI Taxonomy" id="152316"/>
    <lineage>
        <taxon>Eukaryota</taxon>
        <taxon>Fungi</taxon>
        <taxon>Dikarya</taxon>
        <taxon>Ascomycota</taxon>
        <taxon>Pezizomycotina</taxon>
        <taxon>Sordariomycetes</taxon>
        <taxon>Xylariomycetidae</taxon>
        <taxon>Amphisphaeriales</taxon>
        <taxon>Sporocadaceae</taxon>
        <taxon>Truncatella</taxon>
    </lineage>
</organism>
<evidence type="ECO:0000256" key="1">
    <source>
        <dbReference type="ARBA" id="ARBA00022737"/>
    </source>
</evidence>
<dbReference type="InterPro" id="IPR036770">
    <property type="entry name" value="Ankyrin_rpt-contain_sf"/>
</dbReference>
<evidence type="ECO:0000256" key="3">
    <source>
        <dbReference type="PROSITE-ProRule" id="PRU00023"/>
    </source>
</evidence>
<comment type="caution">
    <text evidence="4">The sequence shown here is derived from an EMBL/GenBank/DDBJ whole genome shotgun (WGS) entry which is preliminary data.</text>
</comment>
<dbReference type="GO" id="GO:0005737">
    <property type="term" value="C:cytoplasm"/>
    <property type="evidence" value="ECO:0007669"/>
    <property type="project" value="TreeGrafter"/>
</dbReference>
<dbReference type="GeneID" id="70136225"/>
<dbReference type="OrthoDB" id="1577640at2759"/>
<feature type="repeat" description="ANK" evidence="3">
    <location>
        <begin position="510"/>
        <end position="539"/>
    </location>
</feature>
<dbReference type="PRINTS" id="PR01415">
    <property type="entry name" value="ANKYRIN"/>
</dbReference>
<keyword evidence="2 3" id="KW-0040">ANK repeat</keyword>
<name>A0A9P8UKZ4_9PEZI</name>
<dbReference type="Pfam" id="PF00023">
    <property type="entry name" value="Ank"/>
    <property type="match status" value="2"/>
</dbReference>